<dbReference type="AlphaFoldDB" id="A0A0F9A9Z5"/>
<dbReference type="EMBL" id="LAZR01047100">
    <property type="protein sequence ID" value="KKK95005.1"/>
    <property type="molecule type" value="Genomic_DNA"/>
</dbReference>
<reference evidence="1" key="1">
    <citation type="journal article" date="2015" name="Nature">
        <title>Complex archaea that bridge the gap between prokaryotes and eukaryotes.</title>
        <authorList>
            <person name="Spang A."/>
            <person name="Saw J.H."/>
            <person name="Jorgensen S.L."/>
            <person name="Zaremba-Niedzwiedzka K."/>
            <person name="Martijn J."/>
            <person name="Lind A.E."/>
            <person name="van Eijk R."/>
            <person name="Schleper C."/>
            <person name="Guy L."/>
            <person name="Ettema T.J."/>
        </authorList>
    </citation>
    <scope>NUCLEOTIDE SEQUENCE</scope>
</reference>
<organism evidence="1">
    <name type="scientific">marine sediment metagenome</name>
    <dbReference type="NCBI Taxonomy" id="412755"/>
    <lineage>
        <taxon>unclassified sequences</taxon>
        <taxon>metagenomes</taxon>
        <taxon>ecological metagenomes</taxon>
    </lineage>
</organism>
<name>A0A0F9A9Z5_9ZZZZ</name>
<proteinExistence type="predicted"/>
<accession>A0A0F9A9Z5</accession>
<gene>
    <name evidence="1" type="ORF">LCGC14_2677150</name>
</gene>
<evidence type="ECO:0000313" key="1">
    <source>
        <dbReference type="EMBL" id="KKK95005.1"/>
    </source>
</evidence>
<protein>
    <submittedName>
        <fullName evidence="1">Uncharacterized protein</fullName>
    </submittedName>
</protein>
<sequence>MRKTKAMKEREDEINVVWKDKGEGFFSGIGNGHSMVAYIKIPKDHPDAKKGYDDLDPDVNGGLTFARDLMFGWDYGHYENDMDVEKHIKNALEYFKKRYKKDASGRGNE</sequence>
<comment type="caution">
    <text evidence="1">The sequence shown here is derived from an EMBL/GenBank/DDBJ whole genome shotgun (WGS) entry which is preliminary data.</text>
</comment>